<keyword evidence="2" id="KW-0663">Pyridoxal phosphate</keyword>
<name>A0A382V9L0_9ZZZZ</name>
<protein>
    <recommendedName>
        <fullName evidence="4">Aminotransferase class I/classII domain-containing protein</fullName>
    </recommendedName>
</protein>
<organism evidence="3">
    <name type="scientific">marine metagenome</name>
    <dbReference type="NCBI Taxonomy" id="408172"/>
    <lineage>
        <taxon>unclassified sequences</taxon>
        <taxon>metagenomes</taxon>
        <taxon>ecological metagenomes</taxon>
    </lineage>
</organism>
<dbReference type="EMBL" id="UINC01150233">
    <property type="protein sequence ID" value="SVD43164.1"/>
    <property type="molecule type" value="Genomic_DNA"/>
</dbReference>
<dbReference type="InterPro" id="IPR000277">
    <property type="entry name" value="Cys/Met-Metab_PyrdxlP-dep_enz"/>
</dbReference>
<dbReference type="GO" id="GO:0030170">
    <property type="term" value="F:pyridoxal phosphate binding"/>
    <property type="evidence" value="ECO:0007669"/>
    <property type="project" value="InterPro"/>
</dbReference>
<feature type="non-terminal residue" evidence="3">
    <location>
        <position position="287"/>
    </location>
</feature>
<evidence type="ECO:0008006" key="4">
    <source>
        <dbReference type="Google" id="ProtNLM"/>
    </source>
</evidence>
<evidence type="ECO:0000256" key="2">
    <source>
        <dbReference type="ARBA" id="ARBA00022898"/>
    </source>
</evidence>
<dbReference type="GO" id="GO:0016846">
    <property type="term" value="F:carbon-sulfur lyase activity"/>
    <property type="evidence" value="ECO:0007669"/>
    <property type="project" value="TreeGrafter"/>
</dbReference>
<evidence type="ECO:0000256" key="1">
    <source>
        <dbReference type="ARBA" id="ARBA00001933"/>
    </source>
</evidence>
<dbReference type="GO" id="GO:0005737">
    <property type="term" value="C:cytoplasm"/>
    <property type="evidence" value="ECO:0007669"/>
    <property type="project" value="TreeGrafter"/>
</dbReference>
<dbReference type="GO" id="GO:0019346">
    <property type="term" value="P:transsulfuration"/>
    <property type="evidence" value="ECO:0007669"/>
    <property type="project" value="InterPro"/>
</dbReference>
<dbReference type="InterPro" id="IPR015422">
    <property type="entry name" value="PyrdxlP-dep_Trfase_small"/>
</dbReference>
<dbReference type="Pfam" id="PF01053">
    <property type="entry name" value="Cys_Met_Meta_PP"/>
    <property type="match status" value="1"/>
</dbReference>
<reference evidence="3" key="1">
    <citation type="submission" date="2018-05" db="EMBL/GenBank/DDBJ databases">
        <authorList>
            <person name="Lanie J.A."/>
            <person name="Ng W.-L."/>
            <person name="Kazmierczak K.M."/>
            <person name="Andrzejewski T.M."/>
            <person name="Davidsen T.M."/>
            <person name="Wayne K.J."/>
            <person name="Tettelin H."/>
            <person name="Glass J.I."/>
            <person name="Rusch D."/>
            <person name="Podicherti R."/>
            <person name="Tsui H.-C.T."/>
            <person name="Winkler M.E."/>
        </authorList>
    </citation>
    <scope>NUCLEOTIDE SEQUENCE</scope>
</reference>
<dbReference type="Gene3D" id="3.90.1150.10">
    <property type="entry name" value="Aspartate Aminotransferase, domain 1"/>
    <property type="match status" value="1"/>
</dbReference>
<feature type="non-terminal residue" evidence="3">
    <location>
        <position position="1"/>
    </location>
</feature>
<dbReference type="FunFam" id="3.40.640.10:FF:000046">
    <property type="entry name" value="Cystathionine gamma-lyase"/>
    <property type="match status" value="1"/>
</dbReference>
<dbReference type="PANTHER" id="PTHR11808">
    <property type="entry name" value="TRANS-SULFURATION ENZYME FAMILY MEMBER"/>
    <property type="match status" value="1"/>
</dbReference>
<dbReference type="AlphaFoldDB" id="A0A382V9L0"/>
<evidence type="ECO:0000313" key="3">
    <source>
        <dbReference type="EMBL" id="SVD43164.1"/>
    </source>
</evidence>
<dbReference type="PANTHER" id="PTHR11808:SF80">
    <property type="entry name" value="CYSTATHIONINE GAMMA-LYASE"/>
    <property type="match status" value="1"/>
</dbReference>
<dbReference type="SUPFAM" id="SSF53383">
    <property type="entry name" value="PLP-dependent transferases"/>
    <property type="match status" value="1"/>
</dbReference>
<gene>
    <name evidence="3" type="ORF">METZ01_LOCUS396018</name>
</gene>
<dbReference type="InterPro" id="IPR015421">
    <property type="entry name" value="PyrdxlP-dep_Trfase_major"/>
</dbReference>
<dbReference type="InterPro" id="IPR015424">
    <property type="entry name" value="PyrdxlP-dep_Trfase"/>
</dbReference>
<accession>A0A382V9L0</accession>
<sequence length="287" mass="31663">IRIQADRSPHKEHAVPVYLTSSFVFDDAEEMRAAFADELERPIYSRFTNPNVSELVDRLCVMEGAEAGHATASGMAAVFATFAALCGAGDHILSGRDVFGATHTLLTKVLPRFDIGHSFVDLEDLDSWAGHVTSKTKLIYVVTPTNPGVDVIDLAWLGAFAREHGLILVVDNCFATPVIQRPIEFGAHLSLHSATKYIDGQGRVLGGVVVGEQKLIDEIYTFCRSTGPALSSFNAWLLSRSLETLEVRMQRHSESALEVARFLETRRDVSDVRFPLLPSHPRYEVAR</sequence>
<comment type="cofactor">
    <cofactor evidence="1">
        <name>pyridoxal 5'-phosphate</name>
        <dbReference type="ChEBI" id="CHEBI:597326"/>
    </cofactor>
</comment>
<proteinExistence type="predicted"/>
<dbReference type="Gene3D" id="3.40.640.10">
    <property type="entry name" value="Type I PLP-dependent aspartate aminotransferase-like (Major domain)"/>
    <property type="match status" value="1"/>
</dbReference>